<keyword evidence="1" id="KW-1133">Transmembrane helix</keyword>
<comment type="caution">
    <text evidence="4">The sequence shown here is derived from an EMBL/GenBank/DDBJ whole genome shotgun (WGS) entry which is preliminary data.</text>
</comment>
<proteinExistence type="predicted"/>
<evidence type="ECO:0000259" key="3">
    <source>
        <dbReference type="Pfam" id="PF14402"/>
    </source>
</evidence>
<dbReference type="EMBL" id="JAMQGP010000003">
    <property type="protein sequence ID" value="MCM2679753.1"/>
    <property type="molecule type" value="Genomic_DNA"/>
</dbReference>
<feature type="transmembrane region" description="Helical" evidence="1">
    <location>
        <begin position="6"/>
        <end position="24"/>
    </location>
</feature>
<dbReference type="RefSeq" id="WP_251261191.1">
    <property type="nucleotide sequence ID" value="NZ_JAMQGP010000003.1"/>
</dbReference>
<dbReference type="InterPro" id="IPR025838">
    <property type="entry name" value="Transglut_i_TM"/>
</dbReference>
<accession>A0AA41W7A4</accession>
<dbReference type="Pfam" id="PF14402">
    <property type="entry name" value="7TM_transglut"/>
    <property type="match status" value="1"/>
</dbReference>
<keyword evidence="1" id="KW-0812">Transmembrane</keyword>
<feature type="transmembrane region" description="Helical" evidence="1">
    <location>
        <begin position="379"/>
        <end position="404"/>
    </location>
</feature>
<feature type="domain" description="Inactive transglutaminase fused to 7 transmembrane helices" evidence="2">
    <location>
        <begin position="24"/>
        <end position="184"/>
    </location>
</feature>
<evidence type="ECO:0000313" key="5">
    <source>
        <dbReference type="Proteomes" id="UP001165393"/>
    </source>
</evidence>
<name>A0AA41W7A4_9GAMM</name>
<evidence type="ECO:0000313" key="4">
    <source>
        <dbReference type="EMBL" id="MCM2679753.1"/>
    </source>
</evidence>
<dbReference type="Pfam" id="PF14400">
    <property type="entry name" value="Transglut_i_TM"/>
    <property type="match status" value="1"/>
</dbReference>
<dbReference type="InterPro" id="IPR025840">
    <property type="entry name" value="7TM_transglut"/>
</dbReference>
<feature type="domain" description="7 transmembrane helices usually fused to an inactive transglutaminase" evidence="3">
    <location>
        <begin position="257"/>
        <end position="500"/>
    </location>
</feature>
<dbReference type="AlphaFoldDB" id="A0AA41W7A4"/>
<dbReference type="Proteomes" id="UP001165393">
    <property type="component" value="Unassembled WGS sequence"/>
</dbReference>
<evidence type="ECO:0000256" key="1">
    <source>
        <dbReference type="SAM" id="Phobius"/>
    </source>
</evidence>
<gene>
    <name evidence="4" type="ORF">NAF29_08760</name>
</gene>
<feature type="transmembrane region" description="Helical" evidence="1">
    <location>
        <begin position="410"/>
        <end position="427"/>
    </location>
</feature>
<feature type="transmembrane region" description="Helical" evidence="1">
    <location>
        <begin position="439"/>
        <end position="457"/>
    </location>
</feature>
<feature type="transmembrane region" description="Helical" evidence="1">
    <location>
        <begin position="469"/>
        <end position="489"/>
    </location>
</feature>
<feature type="transmembrane region" description="Helical" evidence="1">
    <location>
        <begin position="312"/>
        <end position="331"/>
    </location>
</feature>
<evidence type="ECO:0000259" key="2">
    <source>
        <dbReference type="Pfam" id="PF14400"/>
    </source>
</evidence>
<keyword evidence="1" id="KW-0472">Membrane</keyword>
<organism evidence="4 5">
    <name type="scientific">Echinimonas agarilytica</name>
    <dbReference type="NCBI Taxonomy" id="1215918"/>
    <lineage>
        <taxon>Bacteria</taxon>
        <taxon>Pseudomonadati</taxon>
        <taxon>Pseudomonadota</taxon>
        <taxon>Gammaproteobacteria</taxon>
        <taxon>Alteromonadales</taxon>
        <taxon>Echinimonadaceae</taxon>
        <taxon>Echinimonas</taxon>
    </lineage>
</organism>
<keyword evidence="5" id="KW-1185">Reference proteome</keyword>
<feature type="transmembrane region" description="Helical" evidence="1">
    <location>
        <begin position="337"/>
        <end position="367"/>
    </location>
</feature>
<sequence length="506" mass="56211">MLTKYGFRIFIAFLFIAGLGQVIYRHVEYGIPLAPSERRDVWHIDASIQFMGNDGPVNVSFALPETQKGYNLLTENMVSPGFGVAVVGDGELRRSEWTISQANGPQTLFYKVQFAADNLLQNSHFEAPAEAPKSTWMLEEPYRTAANQIKNDAIKRSASALSLARQIGVNLANDTDQNVALLMTRDKPSVVMVNLLAEAGVNARVVNGLLLDDGRRRQSLKSYVQVYDNEEWHFLDPETGNNNKPQDLLIWGAGHDSVLEVVGASNSSVRFSMLRQEESALSSINEQLHNLGWDNFSIYSLPLDQQTMIKSILLLPIGALVVVFMKVVIGLRTSGTFMPVLIAMAFVQTSLLPGLTSFILVVGTGLLIRSYLSKINLLLVARISAVIIVVIGLIIFFTLTSYQLGITDNVGFALFPLIIMAWTIERMSILWEEEGANEVLVQGGGSLLVAMIAYVLISTPLLRHLSFNFLGLQLIVLSLILWMGQYNGYRLTELWRFKAMYQDDGK</sequence>
<reference evidence="4 5" key="1">
    <citation type="journal article" date="2013" name="Antonie Van Leeuwenhoek">
        <title>Echinimonas agarilytica gen. nov., sp. nov., a new gammaproteobacterium isolated from the sea urchin Strongylocentrotus intermedius.</title>
        <authorList>
            <person name="Nedashkovskaya O.I."/>
            <person name="Stenkova A.M."/>
            <person name="Zhukova N.V."/>
            <person name="Van Trappen S."/>
            <person name="Lee J.S."/>
            <person name="Kim S.B."/>
        </authorList>
    </citation>
    <scope>NUCLEOTIDE SEQUENCE [LARGE SCALE GENOMIC DNA]</scope>
    <source>
        <strain evidence="4 5">KMM 6351</strain>
    </source>
</reference>
<protein>
    <submittedName>
        <fullName evidence="4">Inactive transglutaminase family protein</fullName>
    </submittedName>
</protein>